<gene>
    <name evidence="4" type="ORF">GCM10010302_35950</name>
</gene>
<dbReference type="Pfam" id="PF13581">
    <property type="entry name" value="HATPase_c_2"/>
    <property type="match status" value="1"/>
</dbReference>
<reference evidence="4 5" key="1">
    <citation type="journal article" date="2019" name="Int. J. Syst. Evol. Microbiol.">
        <title>The Global Catalogue of Microorganisms (GCM) 10K type strain sequencing project: providing services to taxonomists for standard genome sequencing and annotation.</title>
        <authorList>
            <consortium name="The Broad Institute Genomics Platform"/>
            <consortium name="The Broad Institute Genome Sequencing Center for Infectious Disease"/>
            <person name="Wu L."/>
            <person name="Ma J."/>
        </authorList>
    </citation>
    <scope>NUCLEOTIDE SEQUENCE [LARGE SCALE GENOMIC DNA]</scope>
    <source>
        <strain evidence="4 5">JCM 4505</strain>
    </source>
</reference>
<dbReference type="PANTHER" id="PTHR35526:SF3">
    <property type="entry name" value="ANTI-SIGMA-F FACTOR RSBW"/>
    <property type="match status" value="1"/>
</dbReference>
<dbReference type="Gene3D" id="3.30.565.10">
    <property type="entry name" value="Histidine kinase-like ATPase, C-terminal domain"/>
    <property type="match status" value="1"/>
</dbReference>
<dbReference type="Proteomes" id="UP001501867">
    <property type="component" value="Unassembled WGS sequence"/>
</dbReference>
<feature type="region of interest" description="Disordered" evidence="2">
    <location>
        <begin position="85"/>
        <end position="107"/>
    </location>
</feature>
<dbReference type="SUPFAM" id="SSF55874">
    <property type="entry name" value="ATPase domain of HSP90 chaperone/DNA topoisomerase II/histidine kinase"/>
    <property type="match status" value="1"/>
</dbReference>
<dbReference type="InterPro" id="IPR036890">
    <property type="entry name" value="HATPase_C_sf"/>
</dbReference>
<dbReference type="GO" id="GO:0005524">
    <property type="term" value="F:ATP binding"/>
    <property type="evidence" value="ECO:0007669"/>
    <property type="project" value="UniProtKB-KW"/>
</dbReference>
<evidence type="ECO:0000313" key="5">
    <source>
        <dbReference type="Proteomes" id="UP001501867"/>
    </source>
</evidence>
<keyword evidence="5" id="KW-1185">Reference proteome</keyword>
<evidence type="ECO:0000256" key="2">
    <source>
        <dbReference type="SAM" id="MobiDB-lite"/>
    </source>
</evidence>
<feature type="domain" description="Histidine kinase/HSP90-like ATPase" evidence="3">
    <location>
        <begin position="33"/>
        <end position="120"/>
    </location>
</feature>
<keyword evidence="4" id="KW-0067">ATP-binding</keyword>
<evidence type="ECO:0000259" key="3">
    <source>
        <dbReference type="Pfam" id="PF13581"/>
    </source>
</evidence>
<name>A0ABN0VEP7_9ACTN</name>
<dbReference type="CDD" id="cd16936">
    <property type="entry name" value="HATPase_RsbW-like"/>
    <property type="match status" value="1"/>
</dbReference>
<feature type="compositionally biased region" description="Basic and acidic residues" evidence="2">
    <location>
        <begin position="85"/>
        <end position="105"/>
    </location>
</feature>
<evidence type="ECO:0000256" key="1">
    <source>
        <dbReference type="ARBA" id="ARBA00022527"/>
    </source>
</evidence>
<organism evidence="4 5">
    <name type="scientific">Streptomyces polychromogenes</name>
    <dbReference type="NCBI Taxonomy" id="67342"/>
    <lineage>
        <taxon>Bacteria</taxon>
        <taxon>Bacillati</taxon>
        <taxon>Actinomycetota</taxon>
        <taxon>Actinomycetes</taxon>
        <taxon>Kitasatosporales</taxon>
        <taxon>Streptomycetaceae</taxon>
        <taxon>Streptomyces</taxon>
    </lineage>
</organism>
<comment type="caution">
    <text evidence="4">The sequence shown here is derived from an EMBL/GenBank/DDBJ whole genome shotgun (WGS) entry which is preliminary data.</text>
</comment>
<protein>
    <submittedName>
        <fullName evidence="4">ATP-binding protein</fullName>
    </submittedName>
</protein>
<evidence type="ECO:0000313" key="4">
    <source>
        <dbReference type="EMBL" id="GAA0294121.1"/>
    </source>
</evidence>
<dbReference type="PANTHER" id="PTHR35526">
    <property type="entry name" value="ANTI-SIGMA-F FACTOR RSBW-RELATED"/>
    <property type="match status" value="1"/>
</dbReference>
<dbReference type="InterPro" id="IPR003594">
    <property type="entry name" value="HATPase_dom"/>
</dbReference>
<dbReference type="EMBL" id="BAAABV010000017">
    <property type="protein sequence ID" value="GAA0294121.1"/>
    <property type="molecule type" value="Genomic_DNA"/>
</dbReference>
<keyword evidence="1" id="KW-0808">Transferase</keyword>
<proteinExistence type="predicted"/>
<accession>A0ABN0VEP7</accession>
<sequence length="150" mass="16110">MGRDGSAPVAEQTRRLVLGGATAGVVTRCRDFTRRALADWRWAPGSEAEEDVLLLVSELVTNACLHAGGPRELVLRYGPGGRLRVEVSDDSPEPPRPRAVQDRSRPGGHGLVLLNVLAQSWGSAPLPGSHPGKTVWLEVPFPLPESEPEP</sequence>
<keyword evidence="1" id="KW-0418">Kinase</keyword>
<keyword evidence="1" id="KW-0723">Serine/threonine-protein kinase</keyword>
<dbReference type="InterPro" id="IPR050267">
    <property type="entry name" value="Anti-sigma-factor_SerPK"/>
</dbReference>
<keyword evidence="4" id="KW-0547">Nucleotide-binding</keyword>